<evidence type="ECO:0000313" key="1">
    <source>
        <dbReference type="EMBL" id="CAD2142931.1"/>
    </source>
</evidence>
<dbReference type="AlphaFoldDB" id="A0A6V7U219"/>
<dbReference type="EMBL" id="CAJEWN010000030">
    <property type="protein sequence ID" value="CAD2142931.1"/>
    <property type="molecule type" value="Genomic_DNA"/>
</dbReference>
<name>A0A6V7U219_MELEN</name>
<proteinExistence type="predicted"/>
<evidence type="ECO:0000313" key="2">
    <source>
        <dbReference type="Proteomes" id="UP000580250"/>
    </source>
</evidence>
<sequence>MLSSDGSGLGFPFSSRVDGRGIFSGLSLSSRACTSLFRAKYLRPDSIFRSESGILATLVRLQHKNQTFFNPKPSRLFSHTI</sequence>
<protein>
    <submittedName>
        <fullName evidence="1">Uncharacterized protein</fullName>
    </submittedName>
</protein>
<accession>A0A6V7U219</accession>
<comment type="caution">
    <text evidence="1">The sequence shown here is derived from an EMBL/GenBank/DDBJ whole genome shotgun (WGS) entry which is preliminary data.</text>
</comment>
<organism evidence="1 2">
    <name type="scientific">Meloidogyne enterolobii</name>
    <name type="common">Root-knot nematode worm</name>
    <name type="synonym">Meloidogyne mayaguensis</name>
    <dbReference type="NCBI Taxonomy" id="390850"/>
    <lineage>
        <taxon>Eukaryota</taxon>
        <taxon>Metazoa</taxon>
        <taxon>Ecdysozoa</taxon>
        <taxon>Nematoda</taxon>
        <taxon>Chromadorea</taxon>
        <taxon>Rhabditida</taxon>
        <taxon>Tylenchina</taxon>
        <taxon>Tylenchomorpha</taxon>
        <taxon>Tylenchoidea</taxon>
        <taxon>Meloidogynidae</taxon>
        <taxon>Meloidogyninae</taxon>
        <taxon>Meloidogyne</taxon>
    </lineage>
</organism>
<gene>
    <name evidence="1" type="ORF">MENT_LOCUS7411</name>
</gene>
<reference evidence="1 2" key="1">
    <citation type="submission" date="2020-08" db="EMBL/GenBank/DDBJ databases">
        <authorList>
            <person name="Koutsovoulos G."/>
            <person name="Danchin GJ E."/>
        </authorList>
    </citation>
    <scope>NUCLEOTIDE SEQUENCE [LARGE SCALE GENOMIC DNA]</scope>
</reference>
<dbReference type="Proteomes" id="UP000580250">
    <property type="component" value="Unassembled WGS sequence"/>
</dbReference>